<feature type="transmembrane region" description="Helical" evidence="2">
    <location>
        <begin position="7"/>
        <end position="24"/>
    </location>
</feature>
<accession>A0A1I0VKY7</accession>
<dbReference type="InterPro" id="IPR014044">
    <property type="entry name" value="CAP_dom"/>
</dbReference>
<feature type="compositionally biased region" description="Basic and acidic residues" evidence="1">
    <location>
        <begin position="62"/>
        <end position="74"/>
    </location>
</feature>
<feature type="compositionally biased region" description="Polar residues" evidence="1">
    <location>
        <begin position="102"/>
        <end position="118"/>
    </location>
</feature>
<dbReference type="PANTHER" id="PTHR31157">
    <property type="entry name" value="SCP DOMAIN-CONTAINING PROTEIN"/>
    <property type="match status" value="1"/>
</dbReference>
<dbReference type="STRING" id="84698.SAMN04488528_1002128"/>
<reference evidence="4 5" key="1">
    <citation type="submission" date="2016-10" db="EMBL/GenBank/DDBJ databases">
        <authorList>
            <person name="de Groot N.N."/>
        </authorList>
    </citation>
    <scope>NUCLEOTIDE SEQUENCE [LARGE SCALE GENOMIC DNA]</scope>
    <source>
        <strain evidence="4 5">DSM 12271</strain>
    </source>
</reference>
<dbReference type="AlphaFoldDB" id="A0A1I0VKY7"/>
<feature type="compositionally biased region" description="Low complexity" evidence="1">
    <location>
        <begin position="125"/>
        <end position="135"/>
    </location>
</feature>
<dbReference type="Proteomes" id="UP000198619">
    <property type="component" value="Unassembled WGS sequence"/>
</dbReference>
<keyword evidence="2" id="KW-0472">Membrane</keyword>
<feature type="domain" description="SCP" evidence="3">
    <location>
        <begin position="161"/>
        <end position="276"/>
    </location>
</feature>
<evidence type="ECO:0000256" key="2">
    <source>
        <dbReference type="SAM" id="Phobius"/>
    </source>
</evidence>
<feature type="compositionally biased region" description="Low complexity" evidence="1">
    <location>
        <begin position="89"/>
        <end position="99"/>
    </location>
</feature>
<dbReference type="PANTHER" id="PTHR31157:SF1">
    <property type="entry name" value="SCP DOMAIN-CONTAINING PROTEIN"/>
    <property type="match status" value="1"/>
</dbReference>
<dbReference type="InterPro" id="IPR035940">
    <property type="entry name" value="CAP_sf"/>
</dbReference>
<name>A0A1I0VKY7_9CLOT</name>
<proteinExistence type="predicted"/>
<keyword evidence="5" id="KW-1185">Reference proteome</keyword>
<evidence type="ECO:0000313" key="4">
    <source>
        <dbReference type="EMBL" id="SFA76693.1"/>
    </source>
</evidence>
<dbReference type="Gene3D" id="3.40.33.10">
    <property type="entry name" value="CAP"/>
    <property type="match status" value="1"/>
</dbReference>
<dbReference type="Pfam" id="PF00188">
    <property type="entry name" value="CAP"/>
    <property type="match status" value="1"/>
</dbReference>
<feature type="compositionally biased region" description="Polar residues" evidence="1">
    <location>
        <begin position="75"/>
        <end position="88"/>
    </location>
</feature>
<keyword evidence="2" id="KW-1133">Transmembrane helix</keyword>
<protein>
    <submittedName>
        <fullName evidence="4">Uncharacterized conserved protein YkwD, contains CAP (CSP/antigen 5/PR1) domain</fullName>
    </submittedName>
</protein>
<keyword evidence="2" id="KW-0812">Transmembrane</keyword>
<organism evidence="4 5">
    <name type="scientific">Clostridium frigidicarnis</name>
    <dbReference type="NCBI Taxonomy" id="84698"/>
    <lineage>
        <taxon>Bacteria</taxon>
        <taxon>Bacillati</taxon>
        <taxon>Bacillota</taxon>
        <taxon>Clostridia</taxon>
        <taxon>Eubacteriales</taxon>
        <taxon>Clostridiaceae</taxon>
        <taxon>Clostridium</taxon>
    </lineage>
</organism>
<dbReference type="CDD" id="cd05379">
    <property type="entry name" value="CAP_bacterial"/>
    <property type="match status" value="1"/>
</dbReference>
<sequence>MNKNLKIIIPLAITLGITGSVFIYNKFNTPSDVQPIESFVKSDENTDVDNTPDAYASSSENKQTDENAKLDESKNSGTKNTDTTQKTDSSNNNVHNSKNNSEEMPSNSTNDETSTDATSNEKDNASSASSNSKNNHYPGNLPQIPNNYDMEFLDDVETEILNLCNIERDKAGLQPLSMDSTLRQASKYKANEMLQYGYFDHNSPYTGSPFDLIKSFGINYSAAGENVQTSKGMSKSSVTAEFIVTNWMNSPGHKANILNTRFNKMGIGVAFSSNGDIAYESQLFSN</sequence>
<gene>
    <name evidence="4" type="ORF">SAMN04488528_1002128</name>
</gene>
<evidence type="ECO:0000256" key="1">
    <source>
        <dbReference type="SAM" id="MobiDB-lite"/>
    </source>
</evidence>
<dbReference type="OrthoDB" id="9783944at2"/>
<dbReference type="EMBL" id="FOKI01000002">
    <property type="protein sequence ID" value="SFA76693.1"/>
    <property type="molecule type" value="Genomic_DNA"/>
</dbReference>
<evidence type="ECO:0000313" key="5">
    <source>
        <dbReference type="Proteomes" id="UP000198619"/>
    </source>
</evidence>
<feature type="region of interest" description="Disordered" evidence="1">
    <location>
        <begin position="40"/>
        <end position="143"/>
    </location>
</feature>
<evidence type="ECO:0000259" key="3">
    <source>
        <dbReference type="Pfam" id="PF00188"/>
    </source>
</evidence>
<dbReference type="RefSeq" id="WP_090038310.1">
    <property type="nucleotide sequence ID" value="NZ_FOKI01000002.1"/>
</dbReference>
<dbReference type="SUPFAM" id="SSF55797">
    <property type="entry name" value="PR-1-like"/>
    <property type="match status" value="1"/>
</dbReference>